<comment type="similarity">
    <text evidence="1">In the C-terminal section; belongs to the class-I pyridoxal-phosphate-dependent aminotransferase family.</text>
</comment>
<evidence type="ECO:0000313" key="7">
    <source>
        <dbReference type="EMBL" id="GGE39726.1"/>
    </source>
</evidence>
<dbReference type="EMBL" id="BMJO01000001">
    <property type="protein sequence ID" value="GGE39726.1"/>
    <property type="molecule type" value="Genomic_DNA"/>
</dbReference>
<dbReference type="CDD" id="cd07377">
    <property type="entry name" value="WHTH_GntR"/>
    <property type="match status" value="1"/>
</dbReference>
<keyword evidence="5" id="KW-0804">Transcription</keyword>
<dbReference type="SUPFAM" id="SSF53383">
    <property type="entry name" value="PLP-dependent transferases"/>
    <property type="match status" value="1"/>
</dbReference>
<comment type="caution">
    <text evidence="7">The sequence shown here is derived from an EMBL/GenBank/DDBJ whole genome shotgun (WGS) entry which is preliminary data.</text>
</comment>
<dbReference type="InterPro" id="IPR015421">
    <property type="entry name" value="PyrdxlP-dep_Trfase_major"/>
</dbReference>
<sequence>MYTSFNIMDSPVQIPFKSFIQLKVGDATPIYLQIIFEFIKAIQLGLLPEGTKLPGTRILCKLLAVNRNTLIKAFQDLEAQGFIEIRPNQGTFILSDQKRNQSKRGISKPEKTAKAPIENFSFKSSSVLENPEEWSDLPLQFNDGLPDIRLIHTDILARLYVSKLKRQKIRQPWEQIQTQSHQHFKKQFFNFLNLTRGLRISESNLLTTSSHEVSLFLVTKLLISEGDQVIVGAPGYYLSNMTLTDSGAKIIPVAVDEEGLDLASLKKICETQKIRMVYLTSVYHYPTTISLSAKRRMEILELANQYGFVIVEDDYDFDFHLDSNPILPLAAIDSNHRVVYLGSFARSLPAGFGYGFITAPAAFIKELEKHQRILEPGIDVIKEQVLTDWIQDGEVHRLSKKNKVIYRERRDEFVRLLTEKLSGRIKFSIPVRGLAIWVEWLDHFNLIRMQKKCAEDGLFLPKTILYQTKSVTATRLGFGSMNLKEMENAINILAKCLKRLINDPLEGEKITLTA</sequence>
<dbReference type="Gene3D" id="3.40.640.10">
    <property type="entry name" value="Type I PLP-dependent aspartate aminotransferase-like (Major domain)"/>
    <property type="match status" value="1"/>
</dbReference>
<dbReference type="RefSeq" id="WP_244313024.1">
    <property type="nucleotide sequence ID" value="NZ_SLWO01000007.1"/>
</dbReference>
<dbReference type="SMART" id="SM00345">
    <property type="entry name" value="HTH_GNTR"/>
    <property type="match status" value="1"/>
</dbReference>
<dbReference type="PROSITE" id="PS50949">
    <property type="entry name" value="HTH_GNTR"/>
    <property type="match status" value="1"/>
</dbReference>
<evidence type="ECO:0000256" key="1">
    <source>
        <dbReference type="ARBA" id="ARBA00005384"/>
    </source>
</evidence>
<keyword evidence="8" id="KW-1185">Reference proteome</keyword>
<name>A0ABQ1SHI1_9SPHI</name>
<dbReference type="SUPFAM" id="SSF46785">
    <property type="entry name" value="Winged helix' DNA-binding domain"/>
    <property type="match status" value="1"/>
</dbReference>
<reference evidence="8" key="1">
    <citation type="journal article" date="2019" name="Int. J. Syst. Evol. Microbiol.">
        <title>The Global Catalogue of Microorganisms (GCM) 10K type strain sequencing project: providing services to taxonomists for standard genome sequencing and annotation.</title>
        <authorList>
            <consortium name="The Broad Institute Genomics Platform"/>
            <consortium name="The Broad Institute Genome Sequencing Center for Infectious Disease"/>
            <person name="Wu L."/>
            <person name="Ma J."/>
        </authorList>
    </citation>
    <scope>NUCLEOTIDE SEQUENCE [LARGE SCALE GENOMIC DNA]</scope>
    <source>
        <strain evidence="8">CGMCC 1.15644</strain>
    </source>
</reference>
<accession>A0ABQ1SHI1</accession>
<evidence type="ECO:0000259" key="6">
    <source>
        <dbReference type="PROSITE" id="PS50949"/>
    </source>
</evidence>
<dbReference type="InterPro" id="IPR015424">
    <property type="entry name" value="PyrdxlP-dep_Trfase"/>
</dbReference>
<dbReference type="InterPro" id="IPR000524">
    <property type="entry name" value="Tscrpt_reg_HTH_GntR"/>
</dbReference>
<dbReference type="Proteomes" id="UP000622648">
    <property type="component" value="Unassembled WGS sequence"/>
</dbReference>
<evidence type="ECO:0000256" key="5">
    <source>
        <dbReference type="ARBA" id="ARBA00023163"/>
    </source>
</evidence>
<dbReference type="InterPro" id="IPR036390">
    <property type="entry name" value="WH_DNA-bd_sf"/>
</dbReference>
<evidence type="ECO:0000313" key="8">
    <source>
        <dbReference type="Proteomes" id="UP000622648"/>
    </source>
</evidence>
<proteinExistence type="inferred from homology"/>
<dbReference type="PANTHER" id="PTHR46577:SF2">
    <property type="entry name" value="TRANSCRIPTIONAL REGULATORY PROTEIN"/>
    <property type="match status" value="1"/>
</dbReference>
<dbReference type="InterPro" id="IPR036388">
    <property type="entry name" value="WH-like_DNA-bd_sf"/>
</dbReference>
<evidence type="ECO:0000256" key="4">
    <source>
        <dbReference type="ARBA" id="ARBA00023125"/>
    </source>
</evidence>
<keyword evidence="3" id="KW-0805">Transcription regulation</keyword>
<dbReference type="InterPro" id="IPR004839">
    <property type="entry name" value="Aminotransferase_I/II_large"/>
</dbReference>
<dbReference type="Gene3D" id="1.10.10.10">
    <property type="entry name" value="Winged helix-like DNA-binding domain superfamily/Winged helix DNA-binding domain"/>
    <property type="match status" value="1"/>
</dbReference>
<dbReference type="Pfam" id="PF00392">
    <property type="entry name" value="GntR"/>
    <property type="match status" value="1"/>
</dbReference>
<gene>
    <name evidence="7" type="ORF">GCM10011413_01810</name>
</gene>
<organism evidence="7 8">
    <name type="scientific">Pedobacter psychrotolerans</name>
    <dbReference type="NCBI Taxonomy" id="1843235"/>
    <lineage>
        <taxon>Bacteria</taxon>
        <taxon>Pseudomonadati</taxon>
        <taxon>Bacteroidota</taxon>
        <taxon>Sphingobacteriia</taxon>
        <taxon>Sphingobacteriales</taxon>
        <taxon>Sphingobacteriaceae</taxon>
        <taxon>Pedobacter</taxon>
    </lineage>
</organism>
<evidence type="ECO:0000256" key="3">
    <source>
        <dbReference type="ARBA" id="ARBA00023015"/>
    </source>
</evidence>
<protein>
    <submittedName>
        <fullName evidence="7">GntR family transcriptional regulator</fullName>
    </submittedName>
</protein>
<feature type="domain" description="HTH gntR-type" evidence="6">
    <location>
        <begin position="28"/>
        <end position="96"/>
    </location>
</feature>
<dbReference type="CDD" id="cd00609">
    <property type="entry name" value="AAT_like"/>
    <property type="match status" value="1"/>
</dbReference>
<dbReference type="Pfam" id="PF00155">
    <property type="entry name" value="Aminotran_1_2"/>
    <property type="match status" value="1"/>
</dbReference>
<evidence type="ECO:0000256" key="2">
    <source>
        <dbReference type="ARBA" id="ARBA00022898"/>
    </source>
</evidence>
<keyword evidence="2" id="KW-0663">Pyridoxal phosphate</keyword>
<keyword evidence="4" id="KW-0238">DNA-binding</keyword>
<dbReference type="PANTHER" id="PTHR46577">
    <property type="entry name" value="HTH-TYPE TRANSCRIPTIONAL REGULATORY PROTEIN GABR"/>
    <property type="match status" value="1"/>
</dbReference>
<dbReference type="InterPro" id="IPR051446">
    <property type="entry name" value="HTH_trans_reg/aminotransferase"/>
</dbReference>